<keyword evidence="13" id="KW-0012">Acyltransferase</keyword>
<keyword evidence="5" id="KW-0677">Repeat</keyword>
<evidence type="ECO:0000256" key="1">
    <source>
        <dbReference type="ARBA" id="ARBA00002100"/>
    </source>
</evidence>
<keyword evidence="4 13" id="KW-0812">Transmembrane</keyword>
<dbReference type="PROSITE" id="PS50088">
    <property type="entry name" value="ANK_REPEAT"/>
    <property type="match status" value="4"/>
</dbReference>
<protein>
    <recommendedName>
        <fullName evidence="13">Palmitoyltransferase</fullName>
        <ecNumber evidence="13">2.3.1.225</ecNumber>
    </recommendedName>
</protein>
<feature type="transmembrane region" description="Helical" evidence="13">
    <location>
        <begin position="529"/>
        <end position="552"/>
    </location>
</feature>
<keyword evidence="7 12" id="KW-0040">ANK repeat</keyword>
<keyword evidence="8 13" id="KW-0472">Membrane</keyword>
<keyword evidence="16" id="KW-1185">Reference proteome</keyword>
<evidence type="ECO:0000256" key="2">
    <source>
        <dbReference type="ARBA" id="ARBA00004520"/>
    </source>
</evidence>
<evidence type="ECO:0000256" key="12">
    <source>
        <dbReference type="PROSITE-ProRule" id="PRU00023"/>
    </source>
</evidence>
<proteinExistence type="inferred from homology"/>
<feature type="transmembrane region" description="Helical" evidence="13">
    <location>
        <begin position="377"/>
        <end position="397"/>
    </location>
</feature>
<dbReference type="Pfam" id="PF12796">
    <property type="entry name" value="Ank_2"/>
    <property type="match status" value="2"/>
</dbReference>
<dbReference type="InterPro" id="IPR001594">
    <property type="entry name" value="Palmitoyltrfase_DHHC"/>
</dbReference>
<evidence type="ECO:0000256" key="4">
    <source>
        <dbReference type="ARBA" id="ARBA00022692"/>
    </source>
</evidence>
<reference evidence="15" key="1">
    <citation type="submission" date="2021-03" db="EMBL/GenBank/DDBJ databases">
        <authorList>
            <person name="Tagirdzhanova G."/>
        </authorList>
    </citation>
    <scope>NUCLEOTIDE SEQUENCE</scope>
</reference>
<comment type="catalytic activity">
    <reaction evidence="11 13">
        <text>L-cysteinyl-[protein] + hexadecanoyl-CoA = S-hexadecanoyl-L-cysteinyl-[protein] + CoA</text>
        <dbReference type="Rhea" id="RHEA:36683"/>
        <dbReference type="Rhea" id="RHEA-COMP:10131"/>
        <dbReference type="Rhea" id="RHEA-COMP:11032"/>
        <dbReference type="ChEBI" id="CHEBI:29950"/>
        <dbReference type="ChEBI" id="CHEBI:57287"/>
        <dbReference type="ChEBI" id="CHEBI:57379"/>
        <dbReference type="ChEBI" id="CHEBI:74151"/>
        <dbReference type="EC" id="2.3.1.225"/>
    </reaction>
</comment>
<dbReference type="PROSITE" id="PS50216">
    <property type="entry name" value="DHHC"/>
    <property type="match status" value="1"/>
</dbReference>
<evidence type="ECO:0000256" key="7">
    <source>
        <dbReference type="ARBA" id="ARBA00023043"/>
    </source>
</evidence>
<evidence type="ECO:0000256" key="13">
    <source>
        <dbReference type="RuleBase" id="RU079119"/>
    </source>
</evidence>
<comment type="function">
    <text evidence="1">Palmitoyltransferase specific for casein kinase 1.</text>
</comment>
<dbReference type="EMBL" id="CAJPDQ010000002">
    <property type="protein sequence ID" value="CAF9905376.1"/>
    <property type="molecule type" value="Genomic_DNA"/>
</dbReference>
<feature type="repeat" description="ANK" evidence="12">
    <location>
        <begin position="140"/>
        <end position="172"/>
    </location>
</feature>
<evidence type="ECO:0000256" key="5">
    <source>
        <dbReference type="ARBA" id="ARBA00022737"/>
    </source>
</evidence>
<organism evidence="15 16">
    <name type="scientific">Gomphillus americanus</name>
    <dbReference type="NCBI Taxonomy" id="1940652"/>
    <lineage>
        <taxon>Eukaryota</taxon>
        <taxon>Fungi</taxon>
        <taxon>Dikarya</taxon>
        <taxon>Ascomycota</taxon>
        <taxon>Pezizomycotina</taxon>
        <taxon>Lecanoromycetes</taxon>
        <taxon>OSLEUM clade</taxon>
        <taxon>Ostropomycetidae</taxon>
        <taxon>Ostropales</taxon>
        <taxon>Graphidaceae</taxon>
        <taxon>Gomphilloideae</taxon>
        <taxon>Gomphillus</taxon>
    </lineage>
</organism>
<gene>
    <name evidence="15" type="ORF">GOMPHAMPRED_003137</name>
</gene>
<dbReference type="SUPFAM" id="SSF48403">
    <property type="entry name" value="Ankyrin repeat"/>
    <property type="match status" value="1"/>
</dbReference>
<comment type="caution">
    <text evidence="15">The sequence shown here is derived from an EMBL/GenBank/DDBJ whole genome shotgun (WGS) entry which is preliminary data.</text>
</comment>
<evidence type="ECO:0000313" key="15">
    <source>
        <dbReference type="EMBL" id="CAF9905376.1"/>
    </source>
</evidence>
<dbReference type="AlphaFoldDB" id="A0A8H3EM14"/>
<dbReference type="PRINTS" id="PR01415">
    <property type="entry name" value="ANKYRIN"/>
</dbReference>
<keyword evidence="9" id="KW-0564">Palmitate</keyword>
<feature type="domain" description="Palmitoyltransferase DHHC" evidence="14">
    <location>
        <begin position="427"/>
        <end position="562"/>
    </location>
</feature>
<dbReference type="PANTHER" id="PTHR24161:SF85">
    <property type="entry name" value="PALMITOYLTRANSFERASE HIP14"/>
    <property type="match status" value="1"/>
</dbReference>
<evidence type="ECO:0000256" key="10">
    <source>
        <dbReference type="ARBA" id="ARBA00023288"/>
    </source>
</evidence>
<evidence type="ECO:0000256" key="11">
    <source>
        <dbReference type="ARBA" id="ARBA00048048"/>
    </source>
</evidence>
<evidence type="ECO:0000256" key="6">
    <source>
        <dbReference type="ARBA" id="ARBA00022989"/>
    </source>
</evidence>
<dbReference type="Gene3D" id="1.25.40.20">
    <property type="entry name" value="Ankyrin repeat-containing domain"/>
    <property type="match status" value="1"/>
</dbReference>
<evidence type="ECO:0000256" key="9">
    <source>
        <dbReference type="ARBA" id="ARBA00023139"/>
    </source>
</evidence>
<evidence type="ECO:0000259" key="14">
    <source>
        <dbReference type="Pfam" id="PF01529"/>
    </source>
</evidence>
<dbReference type="OrthoDB" id="6781668at2759"/>
<feature type="transmembrane region" description="Helical" evidence="13">
    <location>
        <begin position="348"/>
        <end position="365"/>
    </location>
</feature>
<keyword evidence="13" id="KW-0808">Transferase</keyword>
<sequence>MASPVLSGVSTASVTGTIAVPATNGEATGPRQDEPDKLPLLEDVMQLARLGDIEAMKKLLDSGKFKADYKDPEGITPLHWAAINNHYAMCKFLIESGADVNAKGGDAVATPAMWAAQRCHYYVVNLLLQNGADPLSTDAQGYNILHLATFDGNIFLLTLLLHQNIPIDTPDLQGHTCLMWAAYKGFPACVDLFLRWGASVALKDENGFMALHWALVKGSQGCILKLLEYGADRFAETADGKTPSMIATEMKSTRAWQRSLNECGYQPSGHSKQFPLPMPGLLQRPVLSKVLFFQPFFVIFLVIWILSNFSIFFSIPISIALVFGAQKATTFVLGYAPSDMKHIHKTPYLSGVFAATLFWVGIRWLTVLLPDTLSSHIFINLIFGVLYGLCSWFYILCMIEDPGYVPRAGSRSQEKAIIQELMSLWKFDDRNFCDKCMIRKTLRSKHCSKCKRCVAKLDHHCPWIHNCVGANNLRHFVLYITALEIGILVFIRLVLYHLETLPTPEITTCNILSEQICQVVLRDPFTVVLTLWATLQLTWVTMLIIVQSLQIARAVTTWESMRGHDDHHGPIANTFTAAVTAGAPSLDAAQLPNGHEHGHSHKHKQGCFDSWKKLLGVDTFLATAQSATDGGRRPSNPYTRGVLINCKDFWCDPQPIFKQRENGSAMLDGEVVNYARMYETPPRMRGRRIADEETGLGVYRSVESEEV</sequence>
<dbReference type="Pfam" id="PF01529">
    <property type="entry name" value="DHHC"/>
    <property type="match status" value="1"/>
</dbReference>
<accession>A0A8H3EM14</accession>
<dbReference type="EC" id="2.3.1.225" evidence="13"/>
<dbReference type="GO" id="GO:0019706">
    <property type="term" value="F:protein-cysteine S-palmitoyltransferase activity"/>
    <property type="evidence" value="ECO:0007669"/>
    <property type="project" value="UniProtKB-EC"/>
</dbReference>
<dbReference type="PANTHER" id="PTHR24161">
    <property type="entry name" value="ANK_REP_REGION DOMAIN-CONTAINING PROTEIN-RELATED"/>
    <property type="match status" value="1"/>
</dbReference>
<feature type="transmembrane region" description="Helical" evidence="13">
    <location>
        <begin position="476"/>
        <end position="495"/>
    </location>
</feature>
<dbReference type="GO" id="GO:0031901">
    <property type="term" value="C:early endosome membrane"/>
    <property type="evidence" value="ECO:0007669"/>
    <property type="project" value="UniProtKB-SubCell"/>
</dbReference>
<evidence type="ECO:0000256" key="8">
    <source>
        <dbReference type="ARBA" id="ARBA00023136"/>
    </source>
</evidence>
<comment type="similarity">
    <text evidence="3">Belongs to the DHHC palmitoyltransferase family. AKR/ZDHHC17 subfamily.</text>
</comment>
<keyword evidence="6 13" id="KW-1133">Transmembrane helix</keyword>
<dbReference type="SMART" id="SM00248">
    <property type="entry name" value="ANK"/>
    <property type="match status" value="5"/>
</dbReference>
<dbReference type="InterPro" id="IPR036770">
    <property type="entry name" value="Ankyrin_rpt-contain_sf"/>
</dbReference>
<comment type="subcellular location">
    <subcellularLocation>
        <location evidence="2">Early endosome membrane</location>
        <topology evidence="2">Multi-pass membrane protein</topology>
    </subcellularLocation>
</comment>
<feature type="repeat" description="ANK" evidence="12">
    <location>
        <begin position="73"/>
        <end position="105"/>
    </location>
</feature>
<evidence type="ECO:0000313" key="16">
    <source>
        <dbReference type="Proteomes" id="UP000664169"/>
    </source>
</evidence>
<feature type="transmembrane region" description="Helical" evidence="13">
    <location>
        <begin position="311"/>
        <end position="336"/>
    </location>
</feature>
<name>A0A8H3EM14_9LECA</name>
<feature type="repeat" description="ANK" evidence="12">
    <location>
        <begin position="206"/>
        <end position="238"/>
    </location>
</feature>
<dbReference type="PROSITE" id="PS50297">
    <property type="entry name" value="ANK_REP_REGION"/>
    <property type="match status" value="1"/>
</dbReference>
<evidence type="ECO:0000256" key="3">
    <source>
        <dbReference type="ARBA" id="ARBA00010104"/>
    </source>
</evidence>
<comment type="domain">
    <text evidence="13">The DHHC domain is required for palmitoyltransferase activity.</text>
</comment>
<dbReference type="InterPro" id="IPR002110">
    <property type="entry name" value="Ankyrin_rpt"/>
</dbReference>
<keyword evidence="10" id="KW-0449">Lipoprotein</keyword>
<feature type="repeat" description="ANK" evidence="12">
    <location>
        <begin position="173"/>
        <end position="205"/>
    </location>
</feature>
<dbReference type="Proteomes" id="UP000664169">
    <property type="component" value="Unassembled WGS sequence"/>
</dbReference>